<organism evidence="1 2">
    <name type="scientific">Streblomastix strix</name>
    <dbReference type="NCBI Taxonomy" id="222440"/>
    <lineage>
        <taxon>Eukaryota</taxon>
        <taxon>Metamonada</taxon>
        <taxon>Preaxostyla</taxon>
        <taxon>Oxymonadida</taxon>
        <taxon>Streblomastigidae</taxon>
        <taxon>Streblomastix</taxon>
    </lineage>
</organism>
<sequence>MITNTEVPQIHQDINSNNAYASEFQRHKIFPTPAPQKREQLRYQPSLEVALFQCRYICVLAPQKRLVHFLQHSHNLLSHKGGSIPVTISRETCAIICILRYFLLFIKRLMTQIIQIASDNTTAIANIYRKNAVPALSAPVRRILEISEVNQVQLLPINLQSIQNQTVDSLSRLESAGDYQLNDKAWQFPRLNFQRFLKVDTFSTIHNHRLPSYIVPTFNKNASGTDAFLQLWQNQSHLIRTPITMLLRFVYKIMMQMSSEMVIFPDQVRYPWYSDLERLLSKKIYLGLCTNNLKHGRRMKRQKTKHPPRNIVAWQIKTQMKKDTSSIRTVQDTQLDLMLKN</sequence>
<dbReference type="AlphaFoldDB" id="A0A5J4WAB8"/>
<dbReference type="OrthoDB" id="10058284at2759"/>
<dbReference type="Proteomes" id="UP000324800">
    <property type="component" value="Unassembled WGS sequence"/>
</dbReference>
<dbReference type="PANTHER" id="PTHR33050:SF7">
    <property type="entry name" value="RIBONUCLEASE H"/>
    <property type="match status" value="1"/>
</dbReference>
<proteinExistence type="predicted"/>
<dbReference type="InterPro" id="IPR052055">
    <property type="entry name" value="Hepadnavirus_pol/RT"/>
</dbReference>
<evidence type="ECO:0000313" key="2">
    <source>
        <dbReference type="Proteomes" id="UP000324800"/>
    </source>
</evidence>
<protein>
    <submittedName>
        <fullName evidence="1">Uncharacterized protein</fullName>
    </submittedName>
</protein>
<comment type="caution">
    <text evidence="1">The sequence shown here is derived from an EMBL/GenBank/DDBJ whole genome shotgun (WGS) entry which is preliminary data.</text>
</comment>
<reference evidence="1 2" key="1">
    <citation type="submission" date="2019-03" db="EMBL/GenBank/DDBJ databases">
        <title>Single cell metagenomics reveals metabolic interactions within the superorganism composed of flagellate Streblomastix strix and complex community of Bacteroidetes bacteria on its surface.</title>
        <authorList>
            <person name="Treitli S.C."/>
            <person name="Kolisko M."/>
            <person name="Husnik F."/>
            <person name="Keeling P."/>
            <person name="Hampl V."/>
        </authorList>
    </citation>
    <scope>NUCLEOTIDE SEQUENCE [LARGE SCALE GENOMIC DNA]</scope>
    <source>
        <strain evidence="1">ST1C</strain>
    </source>
</reference>
<name>A0A5J4WAB8_9EUKA</name>
<evidence type="ECO:0000313" key="1">
    <source>
        <dbReference type="EMBL" id="KAA6391837.1"/>
    </source>
</evidence>
<accession>A0A5J4WAB8</accession>
<dbReference type="PANTHER" id="PTHR33050">
    <property type="entry name" value="REVERSE TRANSCRIPTASE DOMAIN-CONTAINING PROTEIN"/>
    <property type="match status" value="1"/>
</dbReference>
<gene>
    <name evidence="1" type="ORF">EZS28_012637</name>
</gene>
<dbReference type="EMBL" id="SNRW01002746">
    <property type="protein sequence ID" value="KAA6391837.1"/>
    <property type="molecule type" value="Genomic_DNA"/>
</dbReference>